<dbReference type="InterPro" id="IPR010987">
    <property type="entry name" value="Glutathione-S-Trfase_C-like"/>
</dbReference>
<dbReference type="Gene3D" id="1.20.1050.10">
    <property type="match status" value="1"/>
</dbReference>
<feature type="domain" description="GST N-terminal" evidence="6">
    <location>
        <begin position="2"/>
        <end position="79"/>
    </location>
</feature>
<evidence type="ECO:0000313" key="8">
    <source>
        <dbReference type="EMBL" id="KAI1711875.1"/>
    </source>
</evidence>
<dbReference type="PROSITE" id="PS50404">
    <property type="entry name" value="GST_NTER"/>
    <property type="match status" value="1"/>
</dbReference>
<dbReference type="SFLD" id="SFLDS00019">
    <property type="entry name" value="Glutathione_Transferase_(cytos"/>
    <property type="match status" value="1"/>
</dbReference>
<dbReference type="InterPro" id="IPR036282">
    <property type="entry name" value="Glutathione-S-Trfase_C_sf"/>
</dbReference>
<dbReference type="GO" id="GO:0004364">
    <property type="term" value="F:glutathione transferase activity"/>
    <property type="evidence" value="ECO:0007669"/>
    <property type="project" value="UniProtKB-EC"/>
</dbReference>
<reference evidence="8" key="1">
    <citation type="submission" date="2022-01" db="EMBL/GenBank/DDBJ databases">
        <title>Genome Sequence Resource for Two Populations of Ditylenchus destructor, the Migratory Endoparasitic Phytonematode.</title>
        <authorList>
            <person name="Zhang H."/>
            <person name="Lin R."/>
            <person name="Xie B."/>
        </authorList>
    </citation>
    <scope>NUCLEOTIDE SEQUENCE</scope>
    <source>
        <strain evidence="8">BazhouSP</strain>
    </source>
</reference>
<dbReference type="InterPro" id="IPR004046">
    <property type="entry name" value="GST_C"/>
</dbReference>
<dbReference type="EC" id="2.5.1.18" evidence="1"/>
<evidence type="ECO:0000256" key="3">
    <source>
        <dbReference type="ARBA" id="ARBA00038317"/>
    </source>
</evidence>
<keyword evidence="2" id="KW-0808">Transferase</keyword>
<comment type="catalytic activity">
    <reaction evidence="4">
        <text>RX + glutathione = an S-substituted glutathione + a halide anion + H(+)</text>
        <dbReference type="Rhea" id="RHEA:16437"/>
        <dbReference type="ChEBI" id="CHEBI:15378"/>
        <dbReference type="ChEBI" id="CHEBI:16042"/>
        <dbReference type="ChEBI" id="CHEBI:17792"/>
        <dbReference type="ChEBI" id="CHEBI:57925"/>
        <dbReference type="ChEBI" id="CHEBI:90779"/>
        <dbReference type="EC" id="2.5.1.18"/>
    </reaction>
</comment>
<dbReference type="FunFam" id="1.20.1050.10:FF:000031">
    <property type="entry name" value="Glutathione S-Transferase"/>
    <property type="match status" value="1"/>
</dbReference>
<evidence type="ECO:0000256" key="2">
    <source>
        <dbReference type="ARBA" id="ARBA00022679"/>
    </source>
</evidence>
<dbReference type="InterPro" id="IPR040079">
    <property type="entry name" value="Glutathione_S-Trfase"/>
</dbReference>
<evidence type="ECO:0000256" key="4">
    <source>
        <dbReference type="ARBA" id="ARBA00047960"/>
    </source>
</evidence>
<gene>
    <name evidence="8" type="ORF">DdX_09835</name>
</gene>
<dbReference type="EMBL" id="JAKKPZ010000020">
    <property type="protein sequence ID" value="KAI1711875.1"/>
    <property type="molecule type" value="Genomic_DNA"/>
</dbReference>
<proteinExistence type="inferred from homology"/>
<dbReference type="InterPro" id="IPR050213">
    <property type="entry name" value="GST_superfamily"/>
</dbReference>
<dbReference type="Pfam" id="PF02798">
    <property type="entry name" value="GST_N"/>
    <property type="match status" value="1"/>
</dbReference>
<dbReference type="PANTHER" id="PTHR11571:SF256">
    <property type="entry name" value="GST C-TERMINAL DOMAIN-CONTAINING PROTEIN-RELATED"/>
    <property type="match status" value="1"/>
</dbReference>
<name>A0AAD4MZZ6_9BILA</name>
<evidence type="ECO:0000313" key="9">
    <source>
        <dbReference type="Proteomes" id="UP001201812"/>
    </source>
</evidence>
<dbReference type="SUPFAM" id="SSF52833">
    <property type="entry name" value="Thioredoxin-like"/>
    <property type="match status" value="1"/>
</dbReference>
<dbReference type="GO" id="GO:0006749">
    <property type="term" value="P:glutathione metabolic process"/>
    <property type="evidence" value="ECO:0007669"/>
    <property type="project" value="TreeGrafter"/>
</dbReference>
<dbReference type="SFLD" id="SFLDG00363">
    <property type="entry name" value="AMPS_(cytGST):_Alpha-__Mu-__Pi"/>
    <property type="match status" value="1"/>
</dbReference>
<accession>A0AAD4MZZ6</accession>
<dbReference type="Gene3D" id="3.40.30.10">
    <property type="entry name" value="Glutaredoxin"/>
    <property type="match status" value="1"/>
</dbReference>
<dbReference type="CDD" id="cd03192">
    <property type="entry name" value="GST_C_Sigma_like"/>
    <property type="match status" value="1"/>
</dbReference>
<comment type="caution">
    <text evidence="8">The sequence shown here is derived from an EMBL/GenBank/DDBJ whole genome shotgun (WGS) entry which is preliminary data.</text>
</comment>
<evidence type="ECO:0000259" key="6">
    <source>
        <dbReference type="PROSITE" id="PS50404"/>
    </source>
</evidence>
<organism evidence="8 9">
    <name type="scientific">Ditylenchus destructor</name>
    <dbReference type="NCBI Taxonomy" id="166010"/>
    <lineage>
        <taxon>Eukaryota</taxon>
        <taxon>Metazoa</taxon>
        <taxon>Ecdysozoa</taxon>
        <taxon>Nematoda</taxon>
        <taxon>Chromadorea</taxon>
        <taxon>Rhabditida</taxon>
        <taxon>Tylenchina</taxon>
        <taxon>Tylenchomorpha</taxon>
        <taxon>Sphaerularioidea</taxon>
        <taxon>Anguinidae</taxon>
        <taxon>Anguininae</taxon>
        <taxon>Ditylenchus</taxon>
    </lineage>
</organism>
<protein>
    <recommendedName>
        <fullName evidence="1">glutathione transferase</fullName>
        <ecNumber evidence="1">2.5.1.18</ecNumber>
    </recommendedName>
    <alternativeName>
        <fullName evidence="5">GST class-sigma</fullName>
    </alternativeName>
</protein>
<dbReference type="GO" id="GO:0005737">
    <property type="term" value="C:cytoplasm"/>
    <property type="evidence" value="ECO:0007669"/>
    <property type="project" value="UniProtKB-ARBA"/>
</dbReference>
<comment type="similarity">
    <text evidence="3">Belongs to the GST superfamily. Sigma family.</text>
</comment>
<keyword evidence="9" id="KW-1185">Reference proteome</keyword>
<dbReference type="GO" id="GO:0004602">
    <property type="term" value="F:glutathione peroxidase activity"/>
    <property type="evidence" value="ECO:0007669"/>
    <property type="project" value="UniProtKB-ARBA"/>
</dbReference>
<dbReference type="FunFam" id="3.40.30.10:FF:000035">
    <property type="entry name" value="hematopoietic prostaglandin D synthase"/>
    <property type="match status" value="1"/>
</dbReference>
<dbReference type="AlphaFoldDB" id="A0AAD4MZZ6"/>
<sequence>MVQYKLTYFDVRGLGEMSRCILAYAGAEYEDHRITHEQWPALKPTMPYEQLPVLEVDGVKIPQSFAIARFLAKRFELAGKTDVESALLDSIMDLQKDFQVEVHSYFMVAMGRKEGDKDKLYKEVFVPAAERHFPRCIKLLKESGSGFYGKSGVSWVDFHMASSVLTLKHFAPDILKKYPELQSHCDRVHALPQLQSYLAKRKETQV</sequence>
<feature type="domain" description="GST C-terminal" evidence="7">
    <location>
        <begin position="81"/>
        <end position="206"/>
    </location>
</feature>
<dbReference type="SUPFAM" id="SSF47616">
    <property type="entry name" value="GST C-terminal domain-like"/>
    <property type="match status" value="1"/>
</dbReference>
<evidence type="ECO:0000256" key="5">
    <source>
        <dbReference type="ARBA" id="ARBA00078118"/>
    </source>
</evidence>
<dbReference type="InterPro" id="IPR004045">
    <property type="entry name" value="Glutathione_S-Trfase_N"/>
</dbReference>
<dbReference type="CDD" id="cd03039">
    <property type="entry name" value="GST_N_Sigma_like"/>
    <property type="match status" value="1"/>
</dbReference>
<dbReference type="Pfam" id="PF14497">
    <property type="entry name" value="GST_C_3"/>
    <property type="match status" value="1"/>
</dbReference>
<evidence type="ECO:0000259" key="7">
    <source>
        <dbReference type="PROSITE" id="PS50405"/>
    </source>
</evidence>
<dbReference type="InterPro" id="IPR036249">
    <property type="entry name" value="Thioredoxin-like_sf"/>
</dbReference>
<dbReference type="PROSITE" id="PS50405">
    <property type="entry name" value="GST_CTER"/>
    <property type="match status" value="1"/>
</dbReference>
<dbReference type="Proteomes" id="UP001201812">
    <property type="component" value="Unassembled WGS sequence"/>
</dbReference>
<dbReference type="SFLD" id="SFLDG01205">
    <property type="entry name" value="AMPS.1"/>
    <property type="match status" value="1"/>
</dbReference>
<dbReference type="PANTHER" id="PTHR11571">
    <property type="entry name" value="GLUTATHIONE S-TRANSFERASE"/>
    <property type="match status" value="1"/>
</dbReference>
<evidence type="ECO:0000256" key="1">
    <source>
        <dbReference type="ARBA" id="ARBA00012452"/>
    </source>
</evidence>